<evidence type="ECO:0000313" key="6">
    <source>
        <dbReference type="Proteomes" id="UP000308901"/>
    </source>
</evidence>
<evidence type="ECO:0000256" key="2">
    <source>
        <dbReference type="ARBA" id="ARBA00022857"/>
    </source>
</evidence>
<dbReference type="Pfam" id="PF00171">
    <property type="entry name" value="Aldedh"/>
    <property type="match status" value="1"/>
</dbReference>
<reference evidence="5 6" key="1">
    <citation type="submission" date="2019-05" db="EMBL/GenBank/DDBJ databases">
        <title>Arcobacter sp. nov., isolated from sea sediment.</title>
        <authorList>
            <person name="Kim W."/>
        </authorList>
    </citation>
    <scope>NUCLEOTIDE SEQUENCE [LARGE SCALE GENOMIC DNA]</scope>
    <source>
        <strain evidence="5 6">CAU 1517</strain>
    </source>
</reference>
<dbReference type="OrthoDB" id="9762913at2"/>
<dbReference type="Gene3D" id="3.40.605.10">
    <property type="entry name" value="Aldehyde Dehydrogenase, Chain A, domain 1"/>
    <property type="match status" value="1"/>
</dbReference>
<dbReference type="InterPro" id="IPR044148">
    <property type="entry name" value="ALDH_GabD1-like"/>
</dbReference>
<dbReference type="PANTHER" id="PTHR43217">
    <property type="entry name" value="SUCCINATE SEMIALDEHYDE DEHYDROGENASE [NAD(P)+] SAD"/>
    <property type="match status" value="1"/>
</dbReference>
<dbReference type="InterPro" id="IPR016163">
    <property type="entry name" value="Ald_DH_C"/>
</dbReference>
<dbReference type="InterPro" id="IPR016161">
    <property type="entry name" value="Ald_DH/histidinol_DH"/>
</dbReference>
<sequence length="466" mass="51093">MGYSPTHFKSINPYNEEIVCEVPMHTKEEARQIVQNSQEAYINEWINTNYEQRAKLLNAVAKEMKDNLDYYALPMTEEMGKPINEARGEVNKAAWAAEHYASFAEEYLKTEYIESDATESYVQYLPLGVTLGVLPWNAPFWLAFRYLAPALMSGNTCIMKHDSHTPLCALRIVEAFTKVGFPTNVVQNLMVGHSLLEDVIRHEYVMGVSLTGSSKAGAAVGAIAGSEIKPVVLELGGSDPAIILADTQDLEKAADVVVLSRYINAGQSCIAAKRIIVEEPIYEKFIDLLKERFEKLKLGDPKDESTTIGPIARRELVEEMHEQVDKSVAAGARLVLGGQRLDDMQGFFFPVTILADVEPGMVVSCQETFGPIASIIKVKDEEEAIKIANATDYGLGGSVWTGDVEKGKKLASRIVTGQVSINGIVKSDPRLPSGGVKKSGLGKELGPHGIKMFVNTQQVWVGPVKS</sequence>
<dbReference type="GO" id="GO:0004030">
    <property type="term" value="F:aldehyde dehydrogenase [NAD(P)+] activity"/>
    <property type="evidence" value="ECO:0007669"/>
    <property type="project" value="InterPro"/>
</dbReference>
<keyword evidence="2" id="KW-0521">NADP</keyword>
<comment type="similarity">
    <text evidence="1">Belongs to the aldehyde dehydrogenase family.</text>
</comment>
<dbReference type="RefSeq" id="WP_138151573.1">
    <property type="nucleotide sequence ID" value="NZ_VANU01000001.1"/>
</dbReference>
<evidence type="ECO:0000313" key="5">
    <source>
        <dbReference type="EMBL" id="TLP41171.1"/>
    </source>
</evidence>
<dbReference type="SUPFAM" id="SSF53720">
    <property type="entry name" value="ALDH-like"/>
    <property type="match status" value="1"/>
</dbReference>
<gene>
    <name evidence="5" type="ORF">FDK22_03875</name>
</gene>
<evidence type="ECO:0000256" key="1">
    <source>
        <dbReference type="ARBA" id="ARBA00009986"/>
    </source>
</evidence>
<organism evidence="5 6">
    <name type="scientific">Arcobacter arenosus</name>
    <dbReference type="NCBI Taxonomy" id="2576037"/>
    <lineage>
        <taxon>Bacteria</taxon>
        <taxon>Pseudomonadati</taxon>
        <taxon>Campylobacterota</taxon>
        <taxon>Epsilonproteobacteria</taxon>
        <taxon>Campylobacterales</taxon>
        <taxon>Arcobacteraceae</taxon>
        <taxon>Arcobacter</taxon>
    </lineage>
</organism>
<dbReference type="PANTHER" id="PTHR43217:SF1">
    <property type="entry name" value="SUCCINATE SEMIALDEHYDE DEHYDROGENASE [NAD(P)+] SAD"/>
    <property type="match status" value="1"/>
</dbReference>
<keyword evidence="6" id="KW-1185">Reference proteome</keyword>
<dbReference type="FunFam" id="3.40.605.10:FF:000012">
    <property type="entry name" value="NAD-dependent succinate-semialdehyde dehydrogenase"/>
    <property type="match status" value="1"/>
</dbReference>
<proteinExistence type="inferred from homology"/>
<dbReference type="Gene3D" id="3.40.309.10">
    <property type="entry name" value="Aldehyde Dehydrogenase, Chain A, domain 2"/>
    <property type="match status" value="1"/>
</dbReference>
<accession>A0A5R8Y5S2</accession>
<name>A0A5R8Y5S2_9BACT</name>
<feature type="domain" description="Aldehyde dehydrogenase" evidence="4">
    <location>
        <begin position="6"/>
        <end position="459"/>
    </location>
</feature>
<dbReference type="GO" id="GO:0004777">
    <property type="term" value="F:succinate-semialdehyde dehydrogenase (NAD+) activity"/>
    <property type="evidence" value="ECO:0007669"/>
    <property type="project" value="TreeGrafter"/>
</dbReference>
<comment type="caution">
    <text evidence="5">The sequence shown here is derived from an EMBL/GenBank/DDBJ whole genome shotgun (WGS) entry which is preliminary data.</text>
</comment>
<dbReference type="InterPro" id="IPR016162">
    <property type="entry name" value="Ald_DH_N"/>
</dbReference>
<protein>
    <submittedName>
        <fullName evidence="5">NAD-dependent succinate-semialdehyde dehydrogenase</fullName>
    </submittedName>
</protein>
<dbReference type="AlphaFoldDB" id="A0A5R8Y5S2"/>
<dbReference type="InterPro" id="IPR016160">
    <property type="entry name" value="Ald_DH_CS_CYS"/>
</dbReference>
<dbReference type="EMBL" id="VANU01000001">
    <property type="protein sequence ID" value="TLP41171.1"/>
    <property type="molecule type" value="Genomic_DNA"/>
</dbReference>
<dbReference type="InterPro" id="IPR047110">
    <property type="entry name" value="GABD/Sad-like"/>
</dbReference>
<dbReference type="CDD" id="cd07100">
    <property type="entry name" value="ALDH_SSADH1_GabD1"/>
    <property type="match status" value="1"/>
</dbReference>
<dbReference type="FunFam" id="3.40.309.10:FF:000010">
    <property type="entry name" value="Gamma-aminobutyraldehyde dehydrogenase"/>
    <property type="match status" value="1"/>
</dbReference>
<dbReference type="PROSITE" id="PS00070">
    <property type="entry name" value="ALDEHYDE_DEHYDR_CYS"/>
    <property type="match status" value="1"/>
</dbReference>
<dbReference type="InterPro" id="IPR015590">
    <property type="entry name" value="Aldehyde_DH_dom"/>
</dbReference>
<evidence type="ECO:0000256" key="3">
    <source>
        <dbReference type="ARBA" id="ARBA00023002"/>
    </source>
</evidence>
<keyword evidence="3" id="KW-0560">Oxidoreductase</keyword>
<evidence type="ECO:0000259" key="4">
    <source>
        <dbReference type="Pfam" id="PF00171"/>
    </source>
</evidence>
<dbReference type="Proteomes" id="UP000308901">
    <property type="component" value="Unassembled WGS sequence"/>
</dbReference>